<accession>A0ABQ1HDK7</accession>
<dbReference type="Pfam" id="PF12867">
    <property type="entry name" value="DinB_2"/>
    <property type="match status" value="1"/>
</dbReference>
<reference evidence="3" key="1">
    <citation type="journal article" date="2019" name="Int. J. Syst. Evol. Microbiol.">
        <title>The Global Catalogue of Microorganisms (GCM) 10K type strain sequencing project: providing services to taxonomists for standard genome sequencing and annotation.</title>
        <authorList>
            <consortium name="The Broad Institute Genomics Platform"/>
            <consortium name="The Broad Institute Genome Sequencing Center for Infectious Disease"/>
            <person name="Wu L."/>
            <person name="Ma J."/>
        </authorList>
    </citation>
    <scope>NUCLEOTIDE SEQUENCE [LARGE SCALE GENOMIC DNA]</scope>
    <source>
        <strain evidence="3">CGMCC 1.12811</strain>
    </source>
</reference>
<dbReference type="EMBL" id="BMGA01000002">
    <property type="protein sequence ID" value="GGA72550.1"/>
    <property type="molecule type" value="Genomic_DNA"/>
</dbReference>
<name>A0ABQ1HDK7_9FLAO</name>
<dbReference type="Proteomes" id="UP000658793">
    <property type="component" value="Unassembled WGS sequence"/>
</dbReference>
<dbReference type="RefSeq" id="WP_188493351.1">
    <property type="nucleotide sequence ID" value="NZ_BMGA01000002.1"/>
</dbReference>
<feature type="domain" description="DinB-like" evidence="1">
    <location>
        <begin position="38"/>
        <end position="169"/>
    </location>
</feature>
<dbReference type="GO" id="GO:0016787">
    <property type="term" value="F:hydrolase activity"/>
    <property type="evidence" value="ECO:0007669"/>
    <property type="project" value="UniProtKB-KW"/>
</dbReference>
<evidence type="ECO:0000313" key="3">
    <source>
        <dbReference type="Proteomes" id="UP000658793"/>
    </source>
</evidence>
<dbReference type="Gene3D" id="1.20.120.450">
    <property type="entry name" value="dinb family like domain"/>
    <property type="match status" value="1"/>
</dbReference>
<evidence type="ECO:0000313" key="2">
    <source>
        <dbReference type="EMBL" id="GGA72550.1"/>
    </source>
</evidence>
<evidence type="ECO:0000259" key="1">
    <source>
        <dbReference type="Pfam" id="PF12867"/>
    </source>
</evidence>
<protein>
    <submittedName>
        <fullName evidence="2">Metal-dependent hydrolase</fullName>
    </submittedName>
</protein>
<comment type="caution">
    <text evidence="2">The sequence shown here is derived from an EMBL/GenBank/DDBJ whole genome shotgun (WGS) entry which is preliminary data.</text>
</comment>
<dbReference type="NCBIfam" id="NF009807">
    <property type="entry name" value="PRK13291.1"/>
    <property type="match status" value="1"/>
</dbReference>
<dbReference type="InterPro" id="IPR024775">
    <property type="entry name" value="DinB-like"/>
</dbReference>
<keyword evidence="3" id="KW-1185">Reference proteome</keyword>
<sequence>MNDLELLKYPVGRFEMPTKISSEDVQDYIRILGNIPGELIKTVENFDNEKFDTQYRENGWTVQQVITHVVDAHSRAYVMFKRGLEENKIIIKPHNEKKLTDFGDIQNSAIQAVLQAIYSVHESWVLDLKSLSEQELNLTFFYPDAGRQMSLPEFLAIFAWHSKHHFAHIKGLKDRMGW</sequence>
<dbReference type="InterPro" id="IPR034660">
    <property type="entry name" value="DinB/YfiT-like"/>
</dbReference>
<dbReference type="SUPFAM" id="SSF109854">
    <property type="entry name" value="DinB/YfiT-like putative metalloenzymes"/>
    <property type="match status" value="1"/>
</dbReference>
<gene>
    <name evidence="2" type="ORF">GCM10008015_11520</name>
</gene>
<organism evidence="2 3">
    <name type="scientific">Flavobacterium palustre</name>
    <dbReference type="NCBI Taxonomy" id="1476463"/>
    <lineage>
        <taxon>Bacteria</taxon>
        <taxon>Pseudomonadati</taxon>
        <taxon>Bacteroidota</taxon>
        <taxon>Flavobacteriia</taxon>
        <taxon>Flavobacteriales</taxon>
        <taxon>Flavobacteriaceae</taxon>
        <taxon>Flavobacterium</taxon>
    </lineage>
</organism>
<proteinExistence type="predicted"/>
<keyword evidence="2" id="KW-0378">Hydrolase</keyword>